<reference evidence="2 3" key="1">
    <citation type="submission" date="2023-05" db="EMBL/GenBank/DDBJ databases">
        <title>B98-5 Cell Line De Novo Hybrid Assembly: An Optical Mapping Approach.</title>
        <authorList>
            <person name="Kananen K."/>
            <person name="Auerbach J.A."/>
            <person name="Kautto E."/>
            <person name="Blachly J.S."/>
        </authorList>
    </citation>
    <scope>NUCLEOTIDE SEQUENCE [LARGE SCALE GENOMIC DNA]</scope>
    <source>
        <strain evidence="2">B95-8</strain>
        <tissue evidence="2">Cell line</tissue>
    </source>
</reference>
<sequence length="96" mass="10954">QPGAPLLKYCPGLTQPDFAKATCYNRETLPAGWSVPQQNGDSQQQGRPALAGWIPRRQIVNRLPPSFAGQYNRYSQRKPHFPETEHRRREKMGGCY</sequence>
<feature type="non-terminal residue" evidence="2">
    <location>
        <position position="96"/>
    </location>
</feature>
<evidence type="ECO:0000313" key="3">
    <source>
        <dbReference type="Proteomes" id="UP001266305"/>
    </source>
</evidence>
<organism evidence="2 3">
    <name type="scientific">Saguinus oedipus</name>
    <name type="common">Cotton-top tamarin</name>
    <name type="synonym">Oedipomidas oedipus</name>
    <dbReference type="NCBI Taxonomy" id="9490"/>
    <lineage>
        <taxon>Eukaryota</taxon>
        <taxon>Metazoa</taxon>
        <taxon>Chordata</taxon>
        <taxon>Craniata</taxon>
        <taxon>Vertebrata</taxon>
        <taxon>Euteleostomi</taxon>
        <taxon>Mammalia</taxon>
        <taxon>Eutheria</taxon>
        <taxon>Euarchontoglires</taxon>
        <taxon>Primates</taxon>
        <taxon>Haplorrhini</taxon>
        <taxon>Platyrrhini</taxon>
        <taxon>Cebidae</taxon>
        <taxon>Callitrichinae</taxon>
        <taxon>Saguinus</taxon>
    </lineage>
</organism>
<dbReference type="EMBL" id="JASSZA010000229">
    <property type="protein sequence ID" value="KAK2081481.1"/>
    <property type="molecule type" value="Genomic_DNA"/>
</dbReference>
<feature type="non-terminal residue" evidence="2">
    <location>
        <position position="1"/>
    </location>
</feature>
<protein>
    <submittedName>
        <fullName evidence="2">Uncharacterized protein</fullName>
    </submittedName>
</protein>
<comment type="caution">
    <text evidence="2">The sequence shown here is derived from an EMBL/GenBank/DDBJ whole genome shotgun (WGS) entry which is preliminary data.</text>
</comment>
<name>A0ABQ9T9T0_SAGOE</name>
<dbReference type="Proteomes" id="UP001266305">
    <property type="component" value="Unassembled WGS sequence"/>
</dbReference>
<accession>A0ABQ9T9T0</accession>
<keyword evidence="3" id="KW-1185">Reference proteome</keyword>
<gene>
    <name evidence="2" type="ORF">P7K49_040381</name>
</gene>
<proteinExistence type="predicted"/>
<feature type="region of interest" description="Disordered" evidence="1">
    <location>
        <begin position="66"/>
        <end position="96"/>
    </location>
</feature>
<evidence type="ECO:0000313" key="2">
    <source>
        <dbReference type="EMBL" id="KAK2081481.1"/>
    </source>
</evidence>
<evidence type="ECO:0000256" key="1">
    <source>
        <dbReference type="SAM" id="MobiDB-lite"/>
    </source>
</evidence>